<evidence type="ECO:0000259" key="7">
    <source>
        <dbReference type="Pfam" id="PF00107"/>
    </source>
</evidence>
<dbReference type="PROSITE" id="PS00059">
    <property type="entry name" value="ADH_ZINC"/>
    <property type="match status" value="1"/>
</dbReference>
<feature type="domain" description="Alcohol dehydrogenase-like N-terminal" evidence="8">
    <location>
        <begin position="30"/>
        <end position="137"/>
    </location>
</feature>
<sequence length="363" mass="36921">MSGHPLTTTAAVLYGPDDLRVESRPVRSPGPGEVLVRVAVCGVCGSDATEYSRGPVLTVLPVTLGHEFAGTVEAVGEGVDLPIGAAVVCGAGISCGRCKSCRAGRTNLCRVYRTAGLQVDGGLAGFATVPASTLWDVSTLDGGASLAADTLGLAQPMAIAVHAVARSGLSRGQDAVIVGIGGIGAFIVHAAAATGARVLAVDRSSERLDLARSLGATAVLETGGTSIRDTLSSLGWEADVLFEVSGSTAGLEAVLAAADPGATIVPVGIQRGDVPVPLGAWTLREYTIVGTVAHAIADDLPRAVELLAAREDWTDIAAEVLPLSHVAEGALRPMLDGASRQVKTLIDPWADQPRPADHARRTG</sequence>
<protein>
    <submittedName>
        <fullName evidence="9">2,3-butanediol dehydrogenase</fullName>
    </submittedName>
</protein>
<proteinExistence type="inferred from homology"/>
<evidence type="ECO:0000313" key="10">
    <source>
        <dbReference type="Proteomes" id="UP001500596"/>
    </source>
</evidence>
<comment type="caution">
    <text evidence="9">The sequence shown here is derived from an EMBL/GenBank/DDBJ whole genome shotgun (WGS) entry which is preliminary data.</text>
</comment>
<evidence type="ECO:0000313" key="9">
    <source>
        <dbReference type="EMBL" id="GAA1680196.1"/>
    </source>
</evidence>
<evidence type="ECO:0000256" key="4">
    <source>
        <dbReference type="ARBA" id="ARBA00022833"/>
    </source>
</evidence>
<feature type="domain" description="Alcohol dehydrogenase-like C-terminal" evidence="7">
    <location>
        <begin position="182"/>
        <end position="308"/>
    </location>
</feature>
<evidence type="ECO:0000256" key="3">
    <source>
        <dbReference type="ARBA" id="ARBA00022723"/>
    </source>
</evidence>
<dbReference type="RefSeq" id="WP_344055113.1">
    <property type="nucleotide sequence ID" value="NZ_BAAAPK010000001.1"/>
</dbReference>
<dbReference type="InterPro" id="IPR011032">
    <property type="entry name" value="GroES-like_sf"/>
</dbReference>
<evidence type="ECO:0000259" key="8">
    <source>
        <dbReference type="Pfam" id="PF08240"/>
    </source>
</evidence>
<evidence type="ECO:0000256" key="2">
    <source>
        <dbReference type="ARBA" id="ARBA00008072"/>
    </source>
</evidence>
<organism evidence="9 10">
    <name type="scientific">Microbacterium lacus</name>
    <dbReference type="NCBI Taxonomy" id="415217"/>
    <lineage>
        <taxon>Bacteria</taxon>
        <taxon>Bacillati</taxon>
        <taxon>Actinomycetota</taxon>
        <taxon>Actinomycetes</taxon>
        <taxon>Micrococcales</taxon>
        <taxon>Microbacteriaceae</taxon>
        <taxon>Microbacterium</taxon>
    </lineage>
</organism>
<dbReference type="InterPro" id="IPR002328">
    <property type="entry name" value="ADH_Zn_CS"/>
</dbReference>
<comment type="similarity">
    <text evidence="2 6">Belongs to the zinc-containing alcohol dehydrogenase family.</text>
</comment>
<dbReference type="InterPro" id="IPR013149">
    <property type="entry name" value="ADH-like_C"/>
</dbReference>
<dbReference type="SUPFAM" id="SSF51735">
    <property type="entry name" value="NAD(P)-binding Rossmann-fold domains"/>
    <property type="match status" value="1"/>
</dbReference>
<reference evidence="9 10" key="1">
    <citation type="journal article" date="2019" name="Int. J. Syst. Evol. Microbiol.">
        <title>The Global Catalogue of Microorganisms (GCM) 10K type strain sequencing project: providing services to taxonomists for standard genome sequencing and annotation.</title>
        <authorList>
            <consortium name="The Broad Institute Genomics Platform"/>
            <consortium name="The Broad Institute Genome Sequencing Center for Infectious Disease"/>
            <person name="Wu L."/>
            <person name="Ma J."/>
        </authorList>
    </citation>
    <scope>NUCLEOTIDE SEQUENCE [LARGE SCALE GENOMIC DNA]</scope>
    <source>
        <strain evidence="9 10">JCM 15575</strain>
    </source>
</reference>
<evidence type="ECO:0000256" key="1">
    <source>
        <dbReference type="ARBA" id="ARBA00001947"/>
    </source>
</evidence>
<evidence type="ECO:0000256" key="6">
    <source>
        <dbReference type="RuleBase" id="RU361277"/>
    </source>
</evidence>
<evidence type="ECO:0000256" key="5">
    <source>
        <dbReference type="ARBA" id="ARBA00023002"/>
    </source>
</evidence>
<dbReference type="PANTHER" id="PTHR43161">
    <property type="entry name" value="SORBITOL DEHYDROGENASE"/>
    <property type="match status" value="1"/>
</dbReference>
<accession>A0ABN2H2D8</accession>
<dbReference type="Pfam" id="PF08240">
    <property type="entry name" value="ADH_N"/>
    <property type="match status" value="1"/>
</dbReference>
<dbReference type="Gene3D" id="3.90.180.10">
    <property type="entry name" value="Medium-chain alcohol dehydrogenases, catalytic domain"/>
    <property type="match status" value="1"/>
</dbReference>
<comment type="cofactor">
    <cofactor evidence="1 6">
        <name>Zn(2+)</name>
        <dbReference type="ChEBI" id="CHEBI:29105"/>
    </cofactor>
</comment>
<dbReference type="Gene3D" id="3.40.50.720">
    <property type="entry name" value="NAD(P)-binding Rossmann-like Domain"/>
    <property type="match status" value="1"/>
</dbReference>
<keyword evidence="10" id="KW-1185">Reference proteome</keyword>
<dbReference type="InterPro" id="IPR013154">
    <property type="entry name" value="ADH-like_N"/>
</dbReference>
<dbReference type="SUPFAM" id="SSF50129">
    <property type="entry name" value="GroES-like"/>
    <property type="match status" value="1"/>
</dbReference>
<dbReference type="Pfam" id="PF00107">
    <property type="entry name" value="ADH_zinc_N"/>
    <property type="match status" value="1"/>
</dbReference>
<gene>
    <name evidence="9" type="ORF">GCM10009807_25210</name>
</gene>
<dbReference type="InterPro" id="IPR036291">
    <property type="entry name" value="NAD(P)-bd_dom_sf"/>
</dbReference>
<dbReference type="Proteomes" id="UP001500596">
    <property type="component" value="Unassembled WGS sequence"/>
</dbReference>
<dbReference type="EMBL" id="BAAAPK010000001">
    <property type="protein sequence ID" value="GAA1680196.1"/>
    <property type="molecule type" value="Genomic_DNA"/>
</dbReference>
<keyword evidence="5" id="KW-0560">Oxidoreductase</keyword>
<keyword evidence="3 6" id="KW-0479">Metal-binding</keyword>
<name>A0ABN2H2D8_9MICO</name>
<keyword evidence="4 6" id="KW-0862">Zinc</keyword>